<dbReference type="InterPro" id="IPR037069">
    <property type="entry name" value="AcylCoA_DH/ox_N_sf"/>
</dbReference>
<sequence>MENAAGNGETGLVDAAAALTPLVREHAGEASLSGTLPLPLVEALEAAGLFRVALPRELGGLEADAVTIIRVGETLAHADGSTAWAVLTGNSAMFLAWLDPAVAAQLVGERAAAPWASSFAPSAQGVEVPGGFRVSGRYSYVSGSPHAEGFIGAFVIAGADGPRLLPGGRPAMRWGVLPVGETEVTRSWEDAAGLRGSGSHDVVVKDVFVPAEHTMLPPAEPPKVAGTYYRLPFYTVVRILLAGVPLGIARRALDELATLSRHKVREMRLVAEDPDVQIRVARAEAALRAARTYLFEATRAVWAAGEAGAEVPREARLDFTLAAQAVMESAVGAVDLAFEVAGASAALRDDVIQRCWRDVHVARLHVAFSRARWTGAGQALLGVDIEDAAI</sequence>
<name>A0ABZ1I786_9PSEU</name>
<dbReference type="Gene3D" id="1.20.140.10">
    <property type="entry name" value="Butyryl-CoA Dehydrogenase, subunit A, domain 3"/>
    <property type="match status" value="1"/>
</dbReference>
<dbReference type="InterPro" id="IPR013786">
    <property type="entry name" value="AcylCoA_DH/ox_N"/>
</dbReference>
<evidence type="ECO:0000256" key="1">
    <source>
        <dbReference type="ARBA" id="ARBA00023002"/>
    </source>
</evidence>
<dbReference type="RefSeq" id="WP_326569178.1">
    <property type="nucleotide sequence ID" value="NZ_CP142149.1"/>
</dbReference>
<dbReference type="PANTHER" id="PTHR43884:SF12">
    <property type="entry name" value="ISOVALERYL-COA DEHYDROGENASE, MITOCHONDRIAL-RELATED"/>
    <property type="match status" value="1"/>
</dbReference>
<feature type="domain" description="Acyl-CoA dehydrogenase/oxidase N-terminal" evidence="2">
    <location>
        <begin position="23"/>
        <end position="93"/>
    </location>
</feature>
<dbReference type="EMBL" id="CP142149">
    <property type="protein sequence ID" value="WSE30225.1"/>
    <property type="molecule type" value="Genomic_DNA"/>
</dbReference>
<dbReference type="Gene3D" id="1.10.540.10">
    <property type="entry name" value="Acyl-CoA dehydrogenase/oxidase, N-terminal domain"/>
    <property type="match status" value="1"/>
</dbReference>
<evidence type="ECO:0000259" key="3">
    <source>
        <dbReference type="Pfam" id="PF08028"/>
    </source>
</evidence>
<dbReference type="PIRSF" id="PIRSF016578">
    <property type="entry name" value="HsaA"/>
    <property type="match status" value="1"/>
</dbReference>
<accession>A0ABZ1I786</accession>
<keyword evidence="5" id="KW-1185">Reference proteome</keyword>
<dbReference type="Pfam" id="PF02771">
    <property type="entry name" value="Acyl-CoA_dh_N"/>
    <property type="match status" value="1"/>
</dbReference>
<evidence type="ECO:0000313" key="5">
    <source>
        <dbReference type="Proteomes" id="UP001330812"/>
    </source>
</evidence>
<dbReference type="InterPro" id="IPR036250">
    <property type="entry name" value="AcylCo_DH-like_C"/>
</dbReference>
<gene>
    <name evidence="4" type="ORF">VSH64_46815</name>
</gene>
<feature type="domain" description="Acyl-CoA dehydrogenase C-terminal" evidence="3">
    <location>
        <begin position="240"/>
        <end position="369"/>
    </location>
</feature>
<dbReference type="SUPFAM" id="SSF47203">
    <property type="entry name" value="Acyl-CoA dehydrogenase C-terminal domain-like"/>
    <property type="match status" value="1"/>
</dbReference>
<dbReference type="InterPro" id="IPR046373">
    <property type="entry name" value="Acyl-CoA_Oxase/DH_mid-dom_sf"/>
</dbReference>
<dbReference type="Gene3D" id="2.40.110.10">
    <property type="entry name" value="Butyryl-CoA Dehydrogenase, subunit A, domain 2"/>
    <property type="match status" value="1"/>
</dbReference>
<dbReference type="PANTHER" id="PTHR43884">
    <property type="entry name" value="ACYL-COA DEHYDROGENASE"/>
    <property type="match status" value="1"/>
</dbReference>
<keyword evidence="1" id="KW-0560">Oxidoreductase</keyword>
<protein>
    <submittedName>
        <fullName evidence="4">Acyl-CoA dehydrogenase family protein</fullName>
    </submittedName>
</protein>
<dbReference type="Proteomes" id="UP001330812">
    <property type="component" value="Chromosome"/>
</dbReference>
<organism evidence="4 5">
    <name type="scientific">Amycolatopsis rhabdoformis</name>
    <dbReference type="NCBI Taxonomy" id="1448059"/>
    <lineage>
        <taxon>Bacteria</taxon>
        <taxon>Bacillati</taxon>
        <taxon>Actinomycetota</taxon>
        <taxon>Actinomycetes</taxon>
        <taxon>Pseudonocardiales</taxon>
        <taxon>Pseudonocardiaceae</taxon>
        <taxon>Amycolatopsis</taxon>
    </lineage>
</organism>
<dbReference type="Pfam" id="PF08028">
    <property type="entry name" value="Acyl-CoA_dh_2"/>
    <property type="match status" value="1"/>
</dbReference>
<evidence type="ECO:0000313" key="4">
    <source>
        <dbReference type="EMBL" id="WSE30225.1"/>
    </source>
</evidence>
<dbReference type="InterPro" id="IPR009100">
    <property type="entry name" value="AcylCoA_DH/oxidase_NM_dom_sf"/>
</dbReference>
<dbReference type="InterPro" id="IPR013107">
    <property type="entry name" value="Acyl-CoA_DH_C"/>
</dbReference>
<reference evidence="4 5" key="1">
    <citation type="journal article" date="2015" name="Int. J. Syst. Evol. Microbiol.">
        <title>Amycolatopsis rhabdoformis sp. nov., an actinomycete isolated from a tropical forest soil.</title>
        <authorList>
            <person name="Souza W.R."/>
            <person name="Silva R.E."/>
            <person name="Goodfellow M."/>
            <person name="Busarakam K."/>
            <person name="Figueiro F.S."/>
            <person name="Ferreira D."/>
            <person name="Rodrigues-Filho E."/>
            <person name="Moraes L.A.B."/>
            <person name="Zucchi T.D."/>
        </authorList>
    </citation>
    <scope>NUCLEOTIDE SEQUENCE [LARGE SCALE GENOMIC DNA]</scope>
    <source>
        <strain evidence="4 5">NCIMB 14900</strain>
    </source>
</reference>
<proteinExistence type="predicted"/>
<evidence type="ECO:0000259" key="2">
    <source>
        <dbReference type="Pfam" id="PF02771"/>
    </source>
</evidence>
<dbReference type="SUPFAM" id="SSF56645">
    <property type="entry name" value="Acyl-CoA dehydrogenase NM domain-like"/>
    <property type="match status" value="1"/>
</dbReference>